<dbReference type="EMBL" id="BKCJ011792456">
    <property type="protein sequence ID" value="GFD53284.1"/>
    <property type="molecule type" value="Genomic_DNA"/>
</dbReference>
<feature type="region of interest" description="Disordered" evidence="1">
    <location>
        <begin position="1"/>
        <end position="27"/>
    </location>
</feature>
<gene>
    <name evidence="2" type="ORF">Tci_925253</name>
</gene>
<comment type="caution">
    <text evidence="2">The sequence shown here is derived from an EMBL/GenBank/DDBJ whole genome shotgun (WGS) entry which is preliminary data.</text>
</comment>
<organism evidence="2">
    <name type="scientific">Tanacetum cinerariifolium</name>
    <name type="common">Dalmatian daisy</name>
    <name type="synonym">Chrysanthemum cinerariifolium</name>
    <dbReference type="NCBI Taxonomy" id="118510"/>
    <lineage>
        <taxon>Eukaryota</taxon>
        <taxon>Viridiplantae</taxon>
        <taxon>Streptophyta</taxon>
        <taxon>Embryophyta</taxon>
        <taxon>Tracheophyta</taxon>
        <taxon>Spermatophyta</taxon>
        <taxon>Magnoliopsida</taxon>
        <taxon>eudicotyledons</taxon>
        <taxon>Gunneridae</taxon>
        <taxon>Pentapetalae</taxon>
        <taxon>asterids</taxon>
        <taxon>campanulids</taxon>
        <taxon>Asterales</taxon>
        <taxon>Asteraceae</taxon>
        <taxon>Asteroideae</taxon>
        <taxon>Anthemideae</taxon>
        <taxon>Anthemidinae</taxon>
        <taxon>Tanacetum</taxon>
    </lineage>
</organism>
<dbReference type="AlphaFoldDB" id="A0A699X9B7"/>
<evidence type="ECO:0000256" key="1">
    <source>
        <dbReference type="SAM" id="MobiDB-lite"/>
    </source>
</evidence>
<evidence type="ECO:0000313" key="2">
    <source>
        <dbReference type="EMBL" id="GFD53284.1"/>
    </source>
</evidence>
<reference evidence="2" key="1">
    <citation type="journal article" date="2019" name="Sci. Rep.">
        <title>Draft genome of Tanacetum cinerariifolium, the natural source of mosquito coil.</title>
        <authorList>
            <person name="Yamashiro T."/>
            <person name="Shiraishi A."/>
            <person name="Satake H."/>
            <person name="Nakayama K."/>
        </authorList>
    </citation>
    <scope>NUCLEOTIDE SEQUENCE</scope>
</reference>
<feature type="non-terminal residue" evidence="2">
    <location>
        <position position="1"/>
    </location>
</feature>
<protein>
    <submittedName>
        <fullName evidence="2">Uncharacterized protein</fullName>
    </submittedName>
</protein>
<accession>A0A699X9B7</accession>
<sequence>QLAQRVAHGVGRGGGGEEADAFAGGVGGEGKLGGGPVGCGHGHDGREGHRAIEVYLAQAVVEQRGRRGGIEAGVLVAEGGGAVSRRAPEARE</sequence>
<name>A0A699X9B7_TANCI</name>
<feature type="non-terminal residue" evidence="2">
    <location>
        <position position="92"/>
    </location>
</feature>
<proteinExistence type="predicted"/>